<proteinExistence type="predicted"/>
<dbReference type="EnsemblPlants" id="ORUFI07G08220.1">
    <property type="protein sequence ID" value="ORUFI07G08220.1"/>
    <property type="gene ID" value="ORUFI07G08220"/>
</dbReference>
<feature type="compositionally biased region" description="Basic and acidic residues" evidence="1">
    <location>
        <begin position="148"/>
        <end position="171"/>
    </location>
</feature>
<name>A0A0E0Q5Z1_ORYRU</name>
<feature type="region of interest" description="Disordered" evidence="1">
    <location>
        <begin position="1"/>
        <end position="72"/>
    </location>
</feature>
<evidence type="ECO:0000313" key="3">
    <source>
        <dbReference type="Proteomes" id="UP000008022"/>
    </source>
</evidence>
<dbReference type="Gramene" id="ORUFI07G08220.1">
    <property type="protein sequence ID" value="ORUFI07G08220.1"/>
    <property type="gene ID" value="ORUFI07G08220"/>
</dbReference>
<dbReference type="HOGENOM" id="CLU_121171_0_0_1"/>
<keyword evidence="3" id="KW-1185">Reference proteome</keyword>
<accession>A0A0E0Q5Z1</accession>
<feature type="compositionally biased region" description="Basic and acidic residues" evidence="1">
    <location>
        <begin position="29"/>
        <end position="43"/>
    </location>
</feature>
<sequence length="194" mass="21206">MRGGGLPSPTAAGGGLGDGLWRRIRRRRPWEGRIRRPTKELGTRRARRRPAAATLPPPQCRSHIPDPRRSSRITGLPFIDGWRRRGRAFSSGAAGRSGVPCRIGDSAAVSRRAAGQEGAQVASRGVPCHDPNPVAKLTGVEGPIDCLEDGKNRREAEEEGRQDRVASESVREAVVTRRWVEHSSAIIEPQQFDT</sequence>
<evidence type="ECO:0000256" key="1">
    <source>
        <dbReference type="SAM" id="MobiDB-lite"/>
    </source>
</evidence>
<reference evidence="2" key="2">
    <citation type="submission" date="2015-06" db="UniProtKB">
        <authorList>
            <consortium name="EnsemblPlants"/>
        </authorList>
    </citation>
    <scope>IDENTIFICATION</scope>
</reference>
<dbReference type="AlphaFoldDB" id="A0A0E0Q5Z1"/>
<feature type="region of interest" description="Disordered" evidence="1">
    <location>
        <begin position="118"/>
        <end position="171"/>
    </location>
</feature>
<protein>
    <submittedName>
        <fullName evidence="2">Uncharacterized protein</fullName>
    </submittedName>
</protein>
<dbReference type="Proteomes" id="UP000008022">
    <property type="component" value="Unassembled WGS sequence"/>
</dbReference>
<reference evidence="3" key="1">
    <citation type="submission" date="2013-06" db="EMBL/GenBank/DDBJ databases">
        <authorList>
            <person name="Zhao Q."/>
        </authorList>
    </citation>
    <scope>NUCLEOTIDE SEQUENCE</scope>
    <source>
        <strain evidence="3">cv. W1943</strain>
    </source>
</reference>
<feature type="compositionally biased region" description="Gly residues" evidence="1">
    <location>
        <begin position="1"/>
        <end position="18"/>
    </location>
</feature>
<evidence type="ECO:0000313" key="2">
    <source>
        <dbReference type="EnsemblPlants" id="ORUFI07G08220.1"/>
    </source>
</evidence>
<organism evidence="2 3">
    <name type="scientific">Oryza rufipogon</name>
    <name type="common">Brownbeard rice</name>
    <name type="synonym">Asian wild rice</name>
    <dbReference type="NCBI Taxonomy" id="4529"/>
    <lineage>
        <taxon>Eukaryota</taxon>
        <taxon>Viridiplantae</taxon>
        <taxon>Streptophyta</taxon>
        <taxon>Embryophyta</taxon>
        <taxon>Tracheophyta</taxon>
        <taxon>Spermatophyta</taxon>
        <taxon>Magnoliopsida</taxon>
        <taxon>Liliopsida</taxon>
        <taxon>Poales</taxon>
        <taxon>Poaceae</taxon>
        <taxon>BOP clade</taxon>
        <taxon>Oryzoideae</taxon>
        <taxon>Oryzeae</taxon>
        <taxon>Oryzinae</taxon>
        <taxon>Oryza</taxon>
    </lineage>
</organism>